<organism evidence="2 3">
    <name type="scientific">Anaeromicrobium sediminis</name>
    <dbReference type="NCBI Taxonomy" id="1478221"/>
    <lineage>
        <taxon>Bacteria</taxon>
        <taxon>Bacillati</taxon>
        <taxon>Bacillota</taxon>
        <taxon>Clostridia</taxon>
        <taxon>Peptostreptococcales</taxon>
        <taxon>Thermotaleaceae</taxon>
        <taxon>Anaeromicrobium</taxon>
    </lineage>
</organism>
<dbReference type="RefSeq" id="WP_095135325.1">
    <property type="nucleotide sequence ID" value="NZ_NIBG01000026.1"/>
</dbReference>
<dbReference type="SUPFAM" id="SSF55729">
    <property type="entry name" value="Acyl-CoA N-acyltransferases (Nat)"/>
    <property type="match status" value="1"/>
</dbReference>
<evidence type="ECO:0000313" key="3">
    <source>
        <dbReference type="Proteomes" id="UP000216024"/>
    </source>
</evidence>
<dbReference type="PANTHER" id="PTHR43451">
    <property type="entry name" value="ACETYLTRANSFERASE (GNAT) FAMILY PROTEIN"/>
    <property type="match status" value="1"/>
</dbReference>
<reference evidence="2 3" key="1">
    <citation type="submission" date="2017-06" db="EMBL/GenBank/DDBJ databases">
        <title>Draft genome sequence of anaerobic fermentative bacterium Anaeromicrobium sediminis DY2726D isolated from West Pacific Ocean sediments.</title>
        <authorList>
            <person name="Zeng X."/>
        </authorList>
    </citation>
    <scope>NUCLEOTIDE SEQUENCE [LARGE SCALE GENOMIC DNA]</scope>
    <source>
        <strain evidence="2 3">DY2726D</strain>
    </source>
</reference>
<accession>A0A267MCU9</accession>
<keyword evidence="2" id="KW-0808">Transferase</keyword>
<dbReference type="AlphaFoldDB" id="A0A267MCU9"/>
<dbReference type="Gene3D" id="3.40.630.30">
    <property type="match status" value="1"/>
</dbReference>
<sequence length="173" mass="20445">MKIRRFEKSDLDGVLQLFYDTVHHVNSKDYNKEQLDAWAPEKPNRLRWLNSLEKNITYVVVEDEKIIGFGDLDDESYIDKLFIHKDYQSRGIASILLNRLEEEAIRLGYVELYTEASITAHPFFEKKGYICITEQNKHHNGQIFINYIMKKELINKKVLDKLKYLKMGGLLCQ</sequence>
<dbReference type="InterPro" id="IPR000182">
    <property type="entry name" value="GNAT_dom"/>
</dbReference>
<dbReference type="InterPro" id="IPR052564">
    <property type="entry name" value="N-acetyltrans/Recomb-assoc"/>
</dbReference>
<gene>
    <name evidence="2" type="ORF">CCE28_18945</name>
</gene>
<comment type="caution">
    <text evidence="2">The sequence shown here is derived from an EMBL/GenBank/DDBJ whole genome shotgun (WGS) entry which is preliminary data.</text>
</comment>
<dbReference type="PROSITE" id="PS51186">
    <property type="entry name" value="GNAT"/>
    <property type="match status" value="1"/>
</dbReference>
<feature type="domain" description="N-acetyltransferase" evidence="1">
    <location>
        <begin position="1"/>
        <end position="154"/>
    </location>
</feature>
<proteinExistence type="predicted"/>
<name>A0A267MCU9_9FIRM</name>
<dbReference type="PANTHER" id="PTHR43451:SF1">
    <property type="entry name" value="ACETYLTRANSFERASE"/>
    <property type="match status" value="1"/>
</dbReference>
<evidence type="ECO:0000313" key="2">
    <source>
        <dbReference type="EMBL" id="PAB57376.1"/>
    </source>
</evidence>
<protein>
    <submittedName>
        <fullName evidence="2">GNAT family N-acetyltransferase</fullName>
    </submittedName>
</protein>
<evidence type="ECO:0000259" key="1">
    <source>
        <dbReference type="PROSITE" id="PS51186"/>
    </source>
</evidence>
<keyword evidence="3" id="KW-1185">Reference proteome</keyword>
<dbReference type="CDD" id="cd04301">
    <property type="entry name" value="NAT_SF"/>
    <property type="match status" value="1"/>
</dbReference>
<dbReference type="Proteomes" id="UP000216024">
    <property type="component" value="Unassembled WGS sequence"/>
</dbReference>
<dbReference type="OrthoDB" id="424368at2"/>
<dbReference type="InterPro" id="IPR016181">
    <property type="entry name" value="Acyl_CoA_acyltransferase"/>
</dbReference>
<dbReference type="EMBL" id="NIBG01000026">
    <property type="protein sequence ID" value="PAB57376.1"/>
    <property type="molecule type" value="Genomic_DNA"/>
</dbReference>
<dbReference type="Pfam" id="PF13673">
    <property type="entry name" value="Acetyltransf_10"/>
    <property type="match status" value="1"/>
</dbReference>
<dbReference type="GO" id="GO:0016747">
    <property type="term" value="F:acyltransferase activity, transferring groups other than amino-acyl groups"/>
    <property type="evidence" value="ECO:0007669"/>
    <property type="project" value="InterPro"/>
</dbReference>